<dbReference type="OrthoDB" id="42561at2759"/>
<dbReference type="STRING" id="1806994.A0A507BU95"/>
<keyword evidence="4" id="KW-0143">Chaperone</keyword>
<dbReference type="Proteomes" id="UP000319731">
    <property type="component" value="Unassembled WGS sequence"/>
</dbReference>
<sequence>MGKGPSAREGLSVINSYLRRSWKYMNQEVQSGLKFDLQWAKEMQMFQFGTVDDLQEWIVGSDADIGGLSEAYWGLTPQNTGLFWGKLSTEIPPKSKLVRSGYAGIRSRERPITLFHRPTFDTSLFRYLSIRARGDSRLWFVNLQTETPFHGYLWQHRLQFHTPGEWETLMIPLRDFVLTANGIIQPNQITMNREKIKNVGFSIVRQSGDFALELDWIKVCNTPRTFGDLDLMRPGETIDDDGNIIAEDKKRSSSISKSSKSQHEWAAEKEKVEEWKSEGRESAMPVSESVAEPVSKDTDESSISSNDSSSSRKS</sequence>
<dbReference type="PANTHER" id="PTHR13194:SF18">
    <property type="entry name" value="COMPLEX I INTERMEDIATE-ASSOCIATED PROTEIN 30, MITOCHONDRIAL"/>
    <property type="match status" value="1"/>
</dbReference>
<comment type="caution">
    <text evidence="7">The sequence shown here is derived from an EMBL/GenBank/DDBJ whole genome shotgun (WGS) entry which is preliminary data.</text>
</comment>
<evidence type="ECO:0000256" key="1">
    <source>
        <dbReference type="ARBA" id="ARBA00004173"/>
    </source>
</evidence>
<comment type="subcellular location">
    <subcellularLocation>
        <location evidence="1">Mitochondrion</location>
    </subcellularLocation>
</comment>
<dbReference type="SUPFAM" id="SSF49785">
    <property type="entry name" value="Galactose-binding domain-like"/>
    <property type="match status" value="1"/>
</dbReference>
<comment type="similarity">
    <text evidence="2">Belongs to the CIA30 family.</text>
</comment>
<feature type="compositionally biased region" description="Basic and acidic residues" evidence="5">
    <location>
        <begin position="261"/>
        <end position="281"/>
    </location>
</feature>
<keyword evidence="8" id="KW-1185">Reference proteome</keyword>
<evidence type="ECO:0000256" key="5">
    <source>
        <dbReference type="SAM" id="MobiDB-lite"/>
    </source>
</evidence>
<dbReference type="PANTHER" id="PTHR13194">
    <property type="entry name" value="COMPLEX I INTERMEDIATE-ASSOCIATED PROTEIN 30"/>
    <property type="match status" value="1"/>
</dbReference>
<keyword evidence="3" id="KW-0496">Mitochondrion</keyword>
<evidence type="ECO:0000256" key="4">
    <source>
        <dbReference type="ARBA" id="ARBA00023186"/>
    </source>
</evidence>
<evidence type="ECO:0000259" key="6">
    <source>
        <dbReference type="Pfam" id="PF08547"/>
    </source>
</evidence>
<dbReference type="Pfam" id="PF08547">
    <property type="entry name" value="CIA30"/>
    <property type="match status" value="1"/>
</dbReference>
<feature type="domain" description="NADH:ubiquinone oxidoreductase intermediate-associated protein 30" evidence="6">
    <location>
        <begin position="46"/>
        <end position="214"/>
    </location>
</feature>
<dbReference type="GO" id="GO:0006120">
    <property type="term" value="P:mitochondrial electron transport, NADH to ubiquinone"/>
    <property type="evidence" value="ECO:0007669"/>
    <property type="project" value="TreeGrafter"/>
</dbReference>
<dbReference type="EMBL" id="QEAO01000062">
    <property type="protein sequence ID" value="TPX30609.1"/>
    <property type="molecule type" value="Genomic_DNA"/>
</dbReference>
<evidence type="ECO:0000256" key="2">
    <source>
        <dbReference type="ARBA" id="ARBA00007884"/>
    </source>
</evidence>
<name>A0A507BU95_9FUNG</name>
<evidence type="ECO:0000256" key="3">
    <source>
        <dbReference type="ARBA" id="ARBA00023128"/>
    </source>
</evidence>
<accession>A0A507BU95</accession>
<dbReference type="InterPro" id="IPR039131">
    <property type="entry name" value="NDUFAF1"/>
</dbReference>
<dbReference type="RefSeq" id="XP_031022235.1">
    <property type="nucleotide sequence ID" value="XM_031171772.1"/>
</dbReference>
<dbReference type="GeneID" id="42007069"/>
<dbReference type="InterPro" id="IPR008979">
    <property type="entry name" value="Galactose-bd-like_sf"/>
</dbReference>
<evidence type="ECO:0000313" key="8">
    <source>
        <dbReference type="Proteomes" id="UP000319731"/>
    </source>
</evidence>
<dbReference type="GO" id="GO:0005739">
    <property type="term" value="C:mitochondrion"/>
    <property type="evidence" value="ECO:0007669"/>
    <property type="project" value="UniProtKB-SubCell"/>
</dbReference>
<reference evidence="7 8" key="1">
    <citation type="journal article" date="2019" name="Sci. Rep.">
        <title>Comparative genomics of chytrid fungi reveal insights into the obligate biotrophic and pathogenic lifestyle of Synchytrium endobioticum.</title>
        <authorList>
            <person name="van de Vossenberg B.T.L.H."/>
            <person name="Warris S."/>
            <person name="Nguyen H.D.T."/>
            <person name="van Gent-Pelzer M.P.E."/>
            <person name="Joly D.L."/>
            <person name="van de Geest H.C."/>
            <person name="Bonants P.J.M."/>
            <person name="Smith D.S."/>
            <person name="Levesque C.A."/>
            <person name="van der Lee T.A.J."/>
        </authorList>
    </citation>
    <scope>NUCLEOTIDE SEQUENCE [LARGE SCALE GENOMIC DNA]</scope>
    <source>
        <strain evidence="7 8">JEL517</strain>
    </source>
</reference>
<gene>
    <name evidence="7" type="ORF">SmJEL517_g05846</name>
</gene>
<feature type="region of interest" description="Disordered" evidence="5">
    <location>
        <begin position="249"/>
        <end position="314"/>
    </location>
</feature>
<organism evidence="7 8">
    <name type="scientific">Synchytrium microbalum</name>
    <dbReference type="NCBI Taxonomy" id="1806994"/>
    <lineage>
        <taxon>Eukaryota</taxon>
        <taxon>Fungi</taxon>
        <taxon>Fungi incertae sedis</taxon>
        <taxon>Chytridiomycota</taxon>
        <taxon>Chytridiomycota incertae sedis</taxon>
        <taxon>Chytridiomycetes</taxon>
        <taxon>Synchytriales</taxon>
        <taxon>Synchytriaceae</taxon>
        <taxon>Synchytrium</taxon>
    </lineage>
</organism>
<dbReference type="GO" id="GO:0010257">
    <property type="term" value="P:NADH dehydrogenase complex assembly"/>
    <property type="evidence" value="ECO:0007669"/>
    <property type="project" value="TreeGrafter"/>
</dbReference>
<dbReference type="InterPro" id="IPR013857">
    <property type="entry name" value="NADH-UbQ_OxRdtase-assoc_prot30"/>
</dbReference>
<dbReference type="GO" id="GO:0051082">
    <property type="term" value="F:unfolded protein binding"/>
    <property type="evidence" value="ECO:0007669"/>
    <property type="project" value="TreeGrafter"/>
</dbReference>
<feature type="compositionally biased region" description="Low complexity" evidence="5">
    <location>
        <begin position="301"/>
        <end position="314"/>
    </location>
</feature>
<proteinExistence type="inferred from homology"/>
<dbReference type="AlphaFoldDB" id="A0A507BU95"/>
<evidence type="ECO:0000313" key="7">
    <source>
        <dbReference type="EMBL" id="TPX30609.1"/>
    </source>
</evidence>
<protein>
    <recommendedName>
        <fullName evidence="6">NADH:ubiquinone oxidoreductase intermediate-associated protein 30 domain-containing protein</fullName>
    </recommendedName>
</protein>